<dbReference type="KEGG" id="kdj:28970225"/>
<accession>A0A1A5ZYT7</accession>
<dbReference type="EMBL" id="CP144538">
    <property type="protein sequence ID" value="WWC64514.1"/>
    <property type="molecule type" value="Genomic_DNA"/>
</dbReference>
<proteinExistence type="predicted"/>
<dbReference type="OrthoDB" id="10623651at2759"/>
<reference evidence="3" key="2">
    <citation type="submission" date="2013-07" db="EMBL/GenBank/DDBJ databases">
        <authorList>
            <consortium name="The Broad Institute Genome Sequencing Platform"/>
            <person name="Cuomo C."/>
            <person name="Litvintseva A."/>
            <person name="Chen Y."/>
            <person name="Heitman J."/>
            <person name="Sun S."/>
            <person name="Springer D."/>
            <person name="Dromer F."/>
            <person name="Young S.K."/>
            <person name="Zeng Q."/>
            <person name="Gargeya S."/>
            <person name="Fitzgerald M."/>
            <person name="Abouelleil A."/>
            <person name="Alvarado L."/>
            <person name="Berlin A.M."/>
            <person name="Chapman S.B."/>
            <person name="Dewar J."/>
            <person name="Goldberg J."/>
            <person name="Griggs A."/>
            <person name="Gujja S."/>
            <person name="Hansen M."/>
            <person name="Howarth C."/>
            <person name="Imamovic A."/>
            <person name="Larimer J."/>
            <person name="McCowan C."/>
            <person name="Murphy C."/>
            <person name="Pearson M."/>
            <person name="Priest M."/>
            <person name="Roberts A."/>
            <person name="Saif S."/>
            <person name="Shea T."/>
            <person name="Sykes S."/>
            <person name="Wortman J."/>
            <person name="Nusbaum C."/>
            <person name="Birren B."/>
        </authorList>
    </citation>
    <scope>NUCLEOTIDE SEQUENCE</scope>
    <source>
        <strain evidence="3">CBS 10117</strain>
    </source>
</reference>
<evidence type="ECO:0000256" key="1">
    <source>
        <dbReference type="SAM" id="MobiDB-lite"/>
    </source>
</evidence>
<keyword evidence="4" id="KW-1185">Reference proteome</keyword>
<dbReference type="VEuPathDB" id="FungiDB:I303_06526"/>
<dbReference type="GeneID" id="28970225"/>
<evidence type="ECO:0000313" key="3">
    <source>
        <dbReference type="EMBL" id="WWC64514.1"/>
    </source>
</evidence>
<dbReference type="RefSeq" id="XP_018260810.1">
    <property type="nucleotide sequence ID" value="XM_018409807.1"/>
</dbReference>
<gene>
    <name evidence="2" type="ORF">I303_06526</name>
    <name evidence="3" type="ORF">I303_107124</name>
</gene>
<dbReference type="EMBL" id="KI894034">
    <property type="protein sequence ID" value="OBR82968.1"/>
    <property type="molecule type" value="Genomic_DNA"/>
</dbReference>
<reference evidence="2" key="1">
    <citation type="submission" date="2013-07" db="EMBL/GenBank/DDBJ databases">
        <title>The Genome Sequence of Cryptococcus dejecticola CBS10117.</title>
        <authorList>
            <consortium name="The Broad Institute Genome Sequencing Platform"/>
            <person name="Cuomo C."/>
            <person name="Litvintseva A."/>
            <person name="Chen Y."/>
            <person name="Heitman J."/>
            <person name="Sun S."/>
            <person name="Springer D."/>
            <person name="Dromer F."/>
            <person name="Young S.K."/>
            <person name="Zeng Q."/>
            <person name="Gargeya S."/>
            <person name="Fitzgerald M."/>
            <person name="Abouelleil A."/>
            <person name="Alvarado L."/>
            <person name="Berlin A.M."/>
            <person name="Chapman S.B."/>
            <person name="Dewar J."/>
            <person name="Goldberg J."/>
            <person name="Griggs A."/>
            <person name="Gujja S."/>
            <person name="Hansen M."/>
            <person name="Howarth C."/>
            <person name="Imamovic A."/>
            <person name="Larimer J."/>
            <person name="McCowan C."/>
            <person name="Murphy C."/>
            <person name="Pearson M."/>
            <person name="Priest M."/>
            <person name="Roberts A."/>
            <person name="Saif S."/>
            <person name="Shea T."/>
            <person name="Sykes S."/>
            <person name="Wortman J."/>
            <person name="Nusbaum C."/>
            <person name="Birren B."/>
        </authorList>
    </citation>
    <scope>NUCLEOTIDE SEQUENCE [LARGE SCALE GENOMIC DNA]</scope>
    <source>
        <strain evidence="2">CBS 10117</strain>
    </source>
</reference>
<evidence type="ECO:0000313" key="2">
    <source>
        <dbReference type="EMBL" id="OBR82968.1"/>
    </source>
</evidence>
<dbReference type="Proteomes" id="UP000078595">
    <property type="component" value="Chromosome 9"/>
</dbReference>
<sequence>MQKVVRRRASSTASYPIRRLGKSEEMEREWSSQRAHGCKVSVNWATGRDSTLTCSGRRVELEIFKHGVDDVDLELMHSTIGNLLRQLGNLEELIVGWLPFREGVNDFGGTPSPYDATLPTLKSVTFGWWFSENIDIPGPLIAGAAQLRYLKLPAVPRISGDSLIWEYGQGGSKEVKLNDMRSIETLSIQIPVRKKLLSTIRCMSKKFPELKTLDITRHEPRVTCVPSIMIAARPPVSPTGEWVFRRVRKSAIDADGYIGEGTPVSFWDTDRESWSNLLDALSKFRCLKEIDVMIEPVLPYNDTDLPAPREDQKRSHYEDRAQRSGRNRMAGNTSQSQLCWAITAAAKMILENIPTLKKGYFWQWSHVENSHRNNDSETCKRWCWAVNEIGEIEAHPWSERISLRWMSQGF</sequence>
<organism evidence="2">
    <name type="scientific">Kwoniella dejecticola CBS 10117</name>
    <dbReference type="NCBI Taxonomy" id="1296121"/>
    <lineage>
        <taxon>Eukaryota</taxon>
        <taxon>Fungi</taxon>
        <taxon>Dikarya</taxon>
        <taxon>Basidiomycota</taxon>
        <taxon>Agaricomycotina</taxon>
        <taxon>Tremellomycetes</taxon>
        <taxon>Tremellales</taxon>
        <taxon>Cryptococcaceae</taxon>
        <taxon>Kwoniella</taxon>
    </lineage>
</organism>
<reference evidence="3" key="3">
    <citation type="submission" date="2024-02" db="EMBL/GenBank/DDBJ databases">
        <title>Comparative genomics of Cryptococcus and Kwoniella reveals pathogenesis evolution and contrasting modes of karyotype evolution via chromosome fusion or intercentromeric recombination.</title>
        <authorList>
            <person name="Coelho M.A."/>
            <person name="David-Palma M."/>
            <person name="Shea T."/>
            <person name="Bowers K."/>
            <person name="McGinley-Smith S."/>
            <person name="Mohammad A.W."/>
            <person name="Gnirke A."/>
            <person name="Yurkov A.M."/>
            <person name="Nowrousian M."/>
            <person name="Sun S."/>
            <person name="Cuomo C.A."/>
            <person name="Heitman J."/>
        </authorList>
    </citation>
    <scope>NUCLEOTIDE SEQUENCE</scope>
    <source>
        <strain evidence="3">CBS 10117</strain>
    </source>
</reference>
<evidence type="ECO:0000313" key="4">
    <source>
        <dbReference type="Proteomes" id="UP000078595"/>
    </source>
</evidence>
<feature type="region of interest" description="Disordered" evidence="1">
    <location>
        <begin position="303"/>
        <end position="330"/>
    </location>
</feature>
<feature type="compositionally biased region" description="Basic and acidic residues" evidence="1">
    <location>
        <begin position="307"/>
        <end position="322"/>
    </location>
</feature>
<name>A0A1A5ZYT7_9TREE</name>
<protein>
    <submittedName>
        <fullName evidence="2">Uncharacterized protein</fullName>
    </submittedName>
</protein>
<dbReference type="AlphaFoldDB" id="A0A1A5ZYT7"/>